<accession>A0A7M3UNI7</accession>
<dbReference type="Gene3D" id="3.40.50.1000">
    <property type="entry name" value="HAD superfamily/HAD-like"/>
    <property type="match status" value="1"/>
</dbReference>
<dbReference type="Proteomes" id="UP001162120">
    <property type="component" value="Segment"/>
</dbReference>
<evidence type="ECO:0000313" key="1">
    <source>
        <dbReference type="EMBL" id="QOI90246.1"/>
    </source>
</evidence>
<dbReference type="InterPro" id="IPR036412">
    <property type="entry name" value="HAD-like_sf"/>
</dbReference>
<keyword evidence="2" id="KW-1185">Reference proteome</keyword>
<reference evidence="1" key="1">
    <citation type="submission" date="2020-06" db="EMBL/GenBank/DDBJ databases">
        <title>Lateral gene transfer of anion-conducting channel rhodopsins between green algae and giant viruses.</title>
        <authorList>
            <person name="Rozenberg A."/>
            <person name="Oppermann J."/>
            <person name="Wietek J."/>
            <person name="Fernandez Lahore R.G."/>
            <person name="Sandaa R.-A."/>
            <person name="Bratbak G."/>
            <person name="Hegemann P."/>
            <person name="Beja O."/>
        </authorList>
    </citation>
    <scope>NUCLEOTIDE SEQUENCE</scope>
    <source>
        <strain evidence="1">01B</strain>
    </source>
</reference>
<gene>
    <name evidence="1" type="ORF">HWQ62_00109</name>
</gene>
<dbReference type="InterPro" id="IPR023214">
    <property type="entry name" value="HAD_sf"/>
</dbReference>
<sequence>MSSTSTILLDFDGVVINNANISKYITHQSNVFIQKKYNKTYDKAKVLNKKMYTTHGHTAIGLDVKNPAQHVLDYNEFIFQNMDYTLIHNLLTKEDVTNLNYLVDYPETFGLLTNAPISWCENICMLANVDMYSIFEHDQCFGSDTGLIKPQKAIFDYVESNIDNKKKLHFIDDNKMNFKELCNNERWISHWMNNEEFFSLYDYLVETFH</sequence>
<protein>
    <submittedName>
        <fullName evidence="1">Uncharacterized protein</fullName>
    </submittedName>
</protein>
<proteinExistence type="predicted"/>
<organism evidence="1 2">
    <name type="scientific">Pyramimonas orientalis virus 01B</name>
    <dbReference type="NCBI Taxonomy" id="3134525"/>
    <lineage>
        <taxon>Viruses</taxon>
        <taxon>Varidnaviria</taxon>
        <taxon>Bamfordvirae</taxon>
        <taxon>Nucleocytoviricota</taxon>
        <taxon>Megaviricetes</taxon>
        <taxon>Imitervirales</taxon>
        <taxon>Allomimiviridae</taxon>
        <taxon>Heliosvirus</taxon>
        <taxon>Heliosvirus raunefjordenense</taxon>
    </lineage>
</organism>
<dbReference type="EMBL" id="MT663534">
    <property type="protein sequence ID" value="QOI90246.1"/>
    <property type="molecule type" value="Genomic_DNA"/>
</dbReference>
<name>A0A7M3UNI7_9VIRU</name>
<dbReference type="SUPFAM" id="SSF56784">
    <property type="entry name" value="HAD-like"/>
    <property type="match status" value="1"/>
</dbReference>
<evidence type="ECO:0000313" key="2">
    <source>
        <dbReference type="Proteomes" id="UP001162120"/>
    </source>
</evidence>